<evidence type="ECO:0000256" key="1">
    <source>
        <dbReference type="SAM" id="MobiDB-lite"/>
    </source>
</evidence>
<gene>
    <name evidence="2" type="ORF">ACAOBT_LOCUS548</name>
</gene>
<feature type="compositionally biased region" description="Basic and acidic residues" evidence="1">
    <location>
        <begin position="1"/>
        <end position="17"/>
    </location>
</feature>
<name>A0A9P0NVK4_ACAOB</name>
<dbReference type="EMBL" id="CAKOFQ010006653">
    <property type="protein sequence ID" value="CAH1954423.1"/>
    <property type="molecule type" value="Genomic_DNA"/>
</dbReference>
<organism evidence="2 3">
    <name type="scientific">Acanthoscelides obtectus</name>
    <name type="common">Bean weevil</name>
    <name type="synonym">Bruchus obtectus</name>
    <dbReference type="NCBI Taxonomy" id="200917"/>
    <lineage>
        <taxon>Eukaryota</taxon>
        <taxon>Metazoa</taxon>
        <taxon>Ecdysozoa</taxon>
        <taxon>Arthropoda</taxon>
        <taxon>Hexapoda</taxon>
        <taxon>Insecta</taxon>
        <taxon>Pterygota</taxon>
        <taxon>Neoptera</taxon>
        <taxon>Endopterygota</taxon>
        <taxon>Coleoptera</taxon>
        <taxon>Polyphaga</taxon>
        <taxon>Cucujiformia</taxon>
        <taxon>Chrysomeloidea</taxon>
        <taxon>Chrysomelidae</taxon>
        <taxon>Bruchinae</taxon>
        <taxon>Bruchini</taxon>
        <taxon>Acanthoscelides</taxon>
    </lineage>
</organism>
<dbReference type="AlphaFoldDB" id="A0A9P0NVK4"/>
<evidence type="ECO:0000313" key="2">
    <source>
        <dbReference type="EMBL" id="CAH1954423.1"/>
    </source>
</evidence>
<keyword evidence="3" id="KW-1185">Reference proteome</keyword>
<feature type="region of interest" description="Disordered" evidence="1">
    <location>
        <begin position="53"/>
        <end position="74"/>
    </location>
</feature>
<proteinExistence type="predicted"/>
<dbReference type="Proteomes" id="UP001152888">
    <property type="component" value="Unassembled WGS sequence"/>
</dbReference>
<sequence>MIEQDKVDNVVENRSEENINSENAGNKTQENEMIVIEKGNQITIHANVTIQRFGSETNSEKENETQSEEDPIPKKIESVQRIRTKAKLNLETQAEKNKAKSSDNYSNVKVGQNVRLKVPDIDRAKTDLKSIIAVVIDVKDNEFYQLGTNIIRERSESSRSCWKIVVDWRTRIKKM</sequence>
<protein>
    <submittedName>
        <fullName evidence="2">Uncharacterized protein</fullName>
    </submittedName>
</protein>
<comment type="caution">
    <text evidence="2">The sequence shown here is derived from an EMBL/GenBank/DDBJ whole genome shotgun (WGS) entry which is preliminary data.</text>
</comment>
<accession>A0A9P0NVK4</accession>
<feature type="region of interest" description="Disordered" evidence="1">
    <location>
        <begin position="1"/>
        <end position="31"/>
    </location>
</feature>
<reference evidence="2" key="1">
    <citation type="submission" date="2022-03" db="EMBL/GenBank/DDBJ databases">
        <authorList>
            <person name="Sayadi A."/>
        </authorList>
    </citation>
    <scope>NUCLEOTIDE SEQUENCE</scope>
</reference>
<dbReference type="OrthoDB" id="7486082at2759"/>
<evidence type="ECO:0000313" key="3">
    <source>
        <dbReference type="Proteomes" id="UP001152888"/>
    </source>
</evidence>